<feature type="transmembrane region" description="Helical" evidence="1">
    <location>
        <begin position="65"/>
        <end position="86"/>
    </location>
</feature>
<keyword evidence="1" id="KW-1133">Transmembrane helix</keyword>
<dbReference type="AlphaFoldDB" id="A0A381VX62"/>
<protein>
    <recommendedName>
        <fullName evidence="3">SURF1-like protein</fullName>
    </recommendedName>
</protein>
<name>A0A381VX62_9ZZZZ</name>
<feature type="non-terminal residue" evidence="2">
    <location>
        <position position="1"/>
    </location>
</feature>
<keyword evidence="1" id="KW-0812">Transmembrane</keyword>
<gene>
    <name evidence="2" type="ORF">METZ01_LOCUS97730</name>
</gene>
<proteinExistence type="predicted"/>
<sequence>VGVVAGDELITNLWPKVSQTKSLKTISSGFSEEIYSKVLVLDSNSKFSAKYIPIEPFAITPIKHYGYAGQWFAMSIVLLGMFLYALRRES</sequence>
<accession>A0A381VX62</accession>
<keyword evidence="1" id="KW-0472">Membrane</keyword>
<evidence type="ECO:0008006" key="3">
    <source>
        <dbReference type="Google" id="ProtNLM"/>
    </source>
</evidence>
<reference evidence="2" key="1">
    <citation type="submission" date="2018-05" db="EMBL/GenBank/DDBJ databases">
        <authorList>
            <person name="Lanie J.A."/>
            <person name="Ng W.-L."/>
            <person name="Kazmierczak K.M."/>
            <person name="Andrzejewski T.M."/>
            <person name="Davidsen T.M."/>
            <person name="Wayne K.J."/>
            <person name="Tettelin H."/>
            <person name="Glass J.I."/>
            <person name="Rusch D."/>
            <person name="Podicherti R."/>
            <person name="Tsui H.-C.T."/>
            <person name="Winkler M.E."/>
        </authorList>
    </citation>
    <scope>NUCLEOTIDE SEQUENCE</scope>
</reference>
<evidence type="ECO:0000313" key="2">
    <source>
        <dbReference type="EMBL" id="SVA44876.1"/>
    </source>
</evidence>
<organism evidence="2">
    <name type="scientific">marine metagenome</name>
    <dbReference type="NCBI Taxonomy" id="408172"/>
    <lineage>
        <taxon>unclassified sequences</taxon>
        <taxon>metagenomes</taxon>
        <taxon>ecological metagenomes</taxon>
    </lineage>
</organism>
<dbReference type="EMBL" id="UINC01010055">
    <property type="protein sequence ID" value="SVA44876.1"/>
    <property type="molecule type" value="Genomic_DNA"/>
</dbReference>
<evidence type="ECO:0000256" key="1">
    <source>
        <dbReference type="SAM" id="Phobius"/>
    </source>
</evidence>